<dbReference type="GO" id="GO:0032259">
    <property type="term" value="P:methylation"/>
    <property type="evidence" value="ECO:0007669"/>
    <property type="project" value="UniProtKB-KW"/>
</dbReference>
<evidence type="ECO:0000313" key="7">
    <source>
        <dbReference type="Proteomes" id="UP000742786"/>
    </source>
</evidence>
<dbReference type="Proteomes" id="UP000742786">
    <property type="component" value="Unassembled WGS sequence"/>
</dbReference>
<dbReference type="InterPro" id="IPR003333">
    <property type="entry name" value="CMAS"/>
</dbReference>
<dbReference type="EMBL" id="CAJQUM010000001">
    <property type="protein sequence ID" value="CAG4883652.1"/>
    <property type="molecule type" value="Genomic_DNA"/>
</dbReference>
<evidence type="ECO:0000313" key="6">
    <source>
        <dbReference type="EMBL" id="CAG4883652.1"/>
    </source>
</evidence>
<dbReference type="SUPFAM" id="SSF53335">
    <property type="entry name" value="S-adenosyl-L-methionine-dependent methyltransferases"/>
    <property type="match status" value="1"/>
</dbReference>
<dbReference type="InterPro" id="IPR029063">
    <property type="entry name" value="SAM-dependent_MTases_sf"/>
</dbReference>
<keyword evidence="5" id="KW-0443">Lipid metabolism</keyword>
<dbReference type="EC" id="2.1.1.-" evidence="6"/>
<evidence type="ECO:0000256" key="5">
    <source>
        <dbReference type="ARBA" id="ARBA00023098"/>
    </source>
</evidence>
<dbReference type="PANTHER" id="PTHR43667:SF1">
    <property type="entry name" value="CYCLOPROPANE-FATTY-ACYL-PHOSPHOLIPID SYNTHASE"/>
    <property type="match status" value="1"/>
</dbReference>
<dbReference type="InterPro" id="IPR050723">
    <property type="entry name" value="CFA/CMAS"/>
</dbReference>
<dbReference type="GO" id="GO:0008610">
    <property type="term" value="P:lipid biosynthetic process"/>
    <property type="evidence" value="ECO:0007669"/>
    <property type="project" value="InterPro"/>
</dbReference>
<dbReference type="PANTHER" id="PTHR43667">
    <property type="entry name" value="CYCLOPROPANE-FATTY-ACYL-PHOSPHOLIPID SYNTHASE"/>
    <property type="match status" value="1"/>
</dbReference>
<keyword evidence="3 6" id="KW-0808">Transferase</keyword>
<reference evidence="6" key="1">
    <citation type="submission" date="2021-04" db="EMBL/GenBank/DDBJ databases">
        <authorList>
            <person name="Hornung B."/>
        </authorList>
    </citation>
    <scope>NUCLEOTIDE SEQUENCE</scope>
    <source>
        <strain evidence="6">G5G6</strain>
    </source>
</reference>
<gene>
    <name evidence="6" type="ORF">GTOL_11535</name>
</gene>
<evidence type="ECO:0000256" key="2">
    <source>
        <dbReference type="ARBA" id="ARBA00022603"/>
    </source>
</evidence>
<dbReference type="Gene3D" id="3.40.50.150">
    <property type="entry name" value="Vaccinia Virus protein VP39"/>
    <property type="match status" value="1"/>
</dbReference>
<dbReference type="RefSeq" id="WP_220635589.1">
    <property type="nucleotide sequence ID" value="NZ_CAJQUM010000001.1"/>
</dbReference>
<evidence type="ECO:0000256" key="3">
    <source>
        <dbReference type="ARBA" id="ARBA00022679"/>
    </source>
</evidence>
<organism evidence="6 7">
    <name type="scientific">Georgfuchsia toluolica</name>
    <dbReference type="NCBI Taxonomy" id="424218"/>
    <lineage>
        <taxon>Bacteria</taxon>
        <taxon>Pseudomonadati</taxon>
        <taxon>Pseudomonadota</taxon>
        <taxon>Betaproteobacteria</taxon>
        <taxon>Nitrosomonadales</taxon>
        <taxon>Sterolibacteriaceae</taxon>
        <taxon>Georgfuchsia</taxon>
    </lineage>
</organism>
<protein>
    <submittedName>
        <fullName evidence="6">Fatty acid methyltransferase</fullName>
        <ecNumber evidence="6">2.1.1.-</ecNumber>
    </submittedName>
</protein>
<evidence type="ECO:0000256" key="1">
    <source>
        <dbReference type="ARBA" id="ARBA00010815"/>
    </source>
</evidence>
<comment type="similarity">
    <text evidence="1">Belongs to the CFA/CMAS family.</text>
</comment>
<accession>A0A916J472</accession>
<dbReference type="AlphaFoldDB" id="A0A916J472"/>
<dbReference type="CDD" id="cd02440">
    <property type="entry name" value="AdoMet_MTases"/>
    <property type="match status" value="1"/>
</dbReference>
<comment type="caution">
    <text evidence="6">The sequence shown here is derived from an EMBL/GenBank/DDBJ whole genome shotgun (WGS) entry which is preliminary data.</text>
</comment>
<keyword evidence="4" id="KW-0949">S-adenosyl-L-methionine</keyword>
<sequence>MWKKLWIRQAIKRLDSRKLPLRVIFWDEVEYVPKVPEKVLLRLHSPEAVRALATPTLGSLARAYVEQKFDLEGDIRHILDIGEELCDAATARDPRGSATFAWLRHTRPADRRNIGRHYDVSNDFYRLWLDPRLVYSCAYFRHPDDSLERAQEQKLDLICRKLMLKPGERFLDIGCGWGALLFWAIEHYGVHGSGITLSKEQHAYVQNEIEKRKLGSKMEVHLLDYRELHAGQPFDKIASIGMFEHVGRRNLVTYFNSINKLLKPGGLVMNHGITAADLDTQGLRSGISEFVEQYVFPGGDLVHISRVLEALGKAGLECLDVESLRPHYAKTLWRWVERLQASAERARELVGEEKYRIWRIYMGGSAHAFSRGWMSLHQVLAGKVHEDGSLPYPFTRDHLYAE</sequence>
<dbReference type="Pfam" id="PF02353">
    <property type="entry name" value="CMAS"/>
    <property type="match status" value="1"/>
</dbReference>
<keyword evidence="7" id="KW-1185">Reference proteome</keyword>
<name>A0A916J472_9PROT</name>
<proteinExistence type="inferred from homology"/>
<dbReference type="PIRSF" id="PIRSF003085">
    <property type="entry name" value="CMAS"/>
    <property type="match status" value="1"/>
</dbReference>
<evidence type="ECO:0000256" key="4">
    <source>
        <dbReference type="ARBA" id="ARBA00022691"/>
    </source>
</evidence>
<dbReference type="GO" id="GO:0008168">
    <property type="term" value="F:methyltransferase activity"/>
    <property type="evidence" value="ECO:0007669"/>
    <property type="project" value="UniProtKB-KW"/>
</dbReference>
<keyword evidence="2 6" id="KW-0489">Methyltransferase</keyword>